<dbReference type="InterPro" id="IPR027632">
    <property type="entry name" value="Lant_2_A2"/>
</dbReference>
<reference evidence="2 3" key="1">
    <citation type="submission" date="2017-09" db="EMBL/GenBank/DDBJ databases">
        <title>Large-scale bioinformatics analysis of Bacillus genomes uncovers conserved roles of natural products in bacterial physiology.</title>
        <authorList>
            <consortium name="Agbiome Team Llc"/>
            <person name="Bleich R.M."/>
            <person name="Grubbs K.J."/>
            <person name="Santa Maria K.C."/>
            <person name="Allen S.E."/>
            <person name="Farag S."/>
            <person name="Shank E.A."/>
            <person name="Bowers A."/>
        </authorList>
    </citation>
    <scope>NUCLEOTIDE SEQUENCE [LARGE SCALE GENOMIC DNA]</scope>
    <source>
        <strain evidence="2 3">AFS037265</strain>
    </source>
</reference>
<dbReference type="EMBL" id="NUTL01000281">
    <property type="protein sequence ID" value="PHE82939.1"/>
    <property type="molecule type" value="Genomic_DNA"/>
</dbReference>
<evidence type="ECO:0000256" key="1">
    <source>
        <dbReference type="SAM" id="MobiDB-lite"/>
    </source>
</evidence>
<gene>
    <name evidence="2" type="ORF">COF81_31080</name>
</gene>
<comment type="caution">
    <text evidence="2">The sequence shown here is derived from an EMBL/GenBank/DDBJ whole genome shotgun (WGS) entry which is preliminary data.</text>
</comment>
<dbReference type="Pfam" id="PF16934">
    <property type="entry name" value="Mersacidin"/>
    <property type="match status" value="1"/>
</dbReference>
<feature type="region of interest" description="Disordered" evidence="1">
    <location>
        <begin position="1"/>
        <end position="20"/>
    </location>
</feature>
<organism evidence="2 3">
    <name type="scientific">Bacillus pseudomycoides</name>
    <dbReference type="NCBI Taxonomy" id="64104"/>
    <lineage>
        <taxon>Bacteria</taxon>
        <taxon>Bacillati</taxon>
        <taxon>Bacillota</taxon>
        <taxon>Bacilli</taxon>
        <taxon>Bacillales</taxon>
        <taxon>Bacillaceae</taxon>
        <taxon>Bacillus</taxon>
        <taxon>Bacillus cereus group</taxon>
    </lineage>
</organism>
<dbReference type="NCBIfam" id="NF038161">
    <property type="entry name" value="lant_II_LchA2"/>
    <property type="match status" value="1"/>
</dbReference>
<proteinExistence type="predicted"/>
<dbReference type="Proteomes" id="UP000221918">
    <property type="component" value="Unassembled WGS sequence"/>
</dbReference>
<sequence length="42" mass="4302">DENDLKKVAGAGDVNPETTPATPTIIAVSIGICPTNRCTSKC</sequence>
<accession>A0ABD6SXN9</accession>
<protein>
    <submittedName>
        <fullName evidence="2">Lantibiotic cytolysin</fullName>
    </submittedName>
</protein>
<feature type="non-terminal residue" evidence="2">
    <location>
        <position position="1"/>
    </location>
</feature>
<name>A0ABD6SXN9_9BACI</name>
<evidence type="ECO:0000313" key="2">
    <source>
        <dbReference type="EMBL" id="PHE82939.1"/>
    </source>
</evidence>
<dbReference type="AlphaFoldDB" id="A0ABD6SXN9"/>
<evidence type="ECO:0000313" key="3">
    <source>
        <dbReference type="Proteomes" id="UP000221918"/>
    </source>
</evidence>